<dbReference type="PROSITE" id="PS00028">
    <property type="entry name" value="ZINC_FINGER_C2H2_1"/>
    <property type="match status" value="3"/>
</dbReference>
<feature type="compositionally biased region" description="Basic and acidic residues" evidence="2">
    <location>
        <begin position="98"/>
        <end position="108"/>
    </location>
</feature>
<evidence type="ECO:0000313" key="4">
    <source>
        <dbReference type="EMBL" id="KAD4385355.1"/>
    </source>
</evidence>
<reference evidence="4 5" key="1">
    <citation type="submission" date="2019-05" db="EMBL/GenBank/DDBJ databases">
        <title>Mikania micrantha, genome provides insights into the molecular mechanism of rapid growth.</title>
        <authorList>
            <person name="Liu B."/>
        </authorList>
    </citation>
    <scope>NUCLEOTIDE SEQUENCE [LARGE SCALE GENOMIC DNA]</scope>
    <source>
        <strain evidence="4">NLD-2019</strain>
        <tissue evidence="4">Leaf</tissue>
    </source>
</reference>
<sequence length="538" mass="62096">MEEICEDLKKHMCRFCKKTFSCGRSLGGHMRSHVINSTDHHHRHHQVKNTTCLSVVDKICKECGKGFQSWKALFGHMKCHSVKHLNSKNKKISSLNQHSEKEDPDSKNHFIMRSRSRSRSRRNKWYKVTTASSSINMNVNCNQINSNNASTSMMSEIEQEQEAEVAVSLMMLSRDLGRCGNEFLSSDYCYKSSVLFNLSEVEGKDSMGNCSKMNEFSETKVGFDFLGRSETKINKFGSSLGEVKDSNKREFEHDQTLCGHKASHQQLKRELDSRIQHKYRNEHKPVLDHDETINGYDSRTYRNKHKPVLDHDETINGYDSRTSTDHQESSSFNLDVGSLKRKVVLRSHVCPICFKTFTSGQALGGHKRSHLISEAKQNQENKTIVVKKPDEQVRDTRVFLDLNMLPDEEEQEMIMSSSTTDEYKSYCWDDNSNHHSHESTILASVALKFYRDPLRDRIKLGKRDCRTRLCQRRGDIRGVVCVVRHLTPDVSITYPSTEGQWQNQLDERVRGTTSTTIARTTRMRQRKRLCNEINESPN</sequence>
<dbReference type="Proteomes" id="UP000326396">
    <property type="component" value="Linkage Group LG3"/>
</dbReference>
<evidence type="ECO:0000256" key="1">
    <source>
        <dbReference type="PROSITE-ProRule" id="PRU00042"/>
    </source>
</evidence>
<keyword evidence="1" id="KW-0479">Metal-binding</keyword>
<dbReference type="PANTHER" id="PTHR46869:SF14">
    <property type="entry name" value="ZINC FINGER, C2H2-LIKE PROTEIN-RELATED"/>
    <property type="match status" value="1"/>
</dbReference>
<dbReference type="PROSITE" id="PS50157">
    <property type="entry name" value="ZINC_FINGER_C2H2_2"/>
    <property type="match status" value="3"/>
</dbReference>
<keyword evidence="5" id="KW-1185">Reference proteome</keyword>
<dbReference type="SMART" id="SM00355">
    <property type="entry name" value="ZnF_C2H2"/>
    <property type="match status" value="3"/>
</dbReference>
<dbReference type="Pfam" id="PF13912">
    <property type="entry name" value="zf-C2H2_6"/>
    <property type="match status" value="3"/>
</dbReference>
<dbReference type="OrthoDB" id="9451254at2759"/>
<dbReference type="GO" id="GO:0008270">
    <property type="term" value="F:zinc ion binding"/>
    <property type="evidence" value="ECO:0007669"/>
    <property type="project" value="UniProtKB-KW"/>
</dbReference>
<name>A0A5N6N4Z2_9ASTR</name>
<protein>
    <recommendedName>
        <fullName evidence="3">C2H2-type domain-containing protein</fullName>
    </recommendedName>
</protein>
<evidence type="ECO:0000256" key="2">
    <source>
        <dbReference type="SAM" id="MobiDB-lite"/>
    </source>
</evidence>
<feature type="domain" description="C2H2-type" evidence="3">
    <location>
        <begin position="11"/>
        <end position="33"/>
    </location>
</feature>
<organism evidence="4 5">
    <name type="scientific">Mikania micrantha</name>
    <name type="common">bitter vine</name>
    <dbReference type="NCBI Taxonomy" id="192012"/>
    <lineage>
        <taxon>Eukaryota</taxon>
        <taxon>Viridiplantae</taxon>
        <taxon>Streptophyta</taxon>
        <taxon>Embryophyta</taxon>
        <taxon>Tracheophyta</taxon>
        <taxon>Spermatophyta</taxon>
        <taxon>Magnoliopsida</taxon>
        <taxon>eudicotyledons</taxon>
        <taxon>Gunneridae</taxon>
        <taxon>Pentapetalae</taxon>
        <taxon>asterids</taxon>
        <taxon>campanulids</taxon>
        <taxon>Asterales</taxon>
        <taxon>Asteraceae</taxon>
        <taxon>Asteroideae</taxon>
        <taxon>Heliantheae alliance</taxon>
        <taxon>Eupatorieae</taxon>
        <taxon>Mikania</taxon>
    </lineage>
</organism>
<dbReference type="InterPro" id="IPR013087">
    <property type="entry name" value="Znf_C2H2_type"/>
</dbReference>
<feature type="compositionally biased region" description="Basic residues" evidence="2">
    <location>
        <begin position="110"/>
        <end position="122"/>
    </location>
</feature>
<keyword evidence="1" id="KW-0862">Zinc</keyword>
<feature type="domain" description="C2H2-type" evidence="3">
    <location>
        <begin position="348"/>
        <end position="375"/>
    </location>
</feature>
<dbReference type="PANTHER" id="PTHR46869">
    <property type="entry name" value="C2H2-LIKE ZINC FINGER PROTEIN"/>
    <property type="match status" value="1"/>
</dbReference>
<proteinExistence type="predicted"/>
<accession>A0A5N6N4Z2</accession>
<comment type="caution">
    <text evidence="4">The sequence shown here is derived from an EMBL/GenBank/DDBJ whole genome shotgun (WGS) entry which is preliminary data.</text>
</comment>
<dbReference type="EMBL" id="SZYD01000013">
    <property type="protein sequence ID" value="KAD4385355.1"/>
    <property type="molecule type" value="Genomic_DNA"/>
</dbReference>
<keyword evidence="1" id="KW-0863">Zinc-finger</keyword>
<feature type="region of interest" description="Disordered" evidence="2">
    <location>
        <begin position="90"/>
        <end position="122"/>
    </location>
</feature>
<evidence type="ECO:0000259" key="3">
    <source>
        <dbReference type="PROSITE" id="PS50157"/>
    </source>
</evidence>
<feature type="domain" description="C2H2-type" evidence="3">
    <location>
        <begin position="58"/>
        <end position="85"/>
    </location>
</feature>
<dbReference type="AlphaFoldDB" id="A0A5N6N4Z2"/>
<gene>
    <name evidence="4" type="ORF">E3N88_25523</name>
</gene>
<feature type="region of interest" description="Disordered" evidence="2">
    <location>
        <begin position="308"/>
        <end position="331"/>
    </location>
</feature>
<evidence type="ECO:0000313" key="5">
    <source>
        <dbReference type="Proteomes" id="UP000326396"/>
    </source>
</evidence>